<dbReference type="EMBL" id="JPDN02000040">
    <property type="protein sequence ID" value="PON22196.1"/>
    <property type="molecule type" value="Genomic_DNA"/>
</dbReference>
<comment type="caution">
    <text evidence="1">The sequence shown here is derived from an EMBL/GenBank/DDBJ whole genome shotgun (WGS) entry which is preliminary data.</text>
</comment>
<evidence type="ECO:0000313" key="2">
    <source>
        <dbReference type="Proteomes" id="UP000054821"/>
    </source>
</evidence>
<keyword evidence="2" id="KW-1185">Reference proteome</keyword>
<name>A0A2P4ZD31_9HYPO</name>
<evidence type="ECO:0000313" key="1">
    <source>
        <dbReference type="EMBL" id="PON22196.1"/>
    </source>
</evidence>
<dbReference type="AlphaFoldDB" id="A0A2P4ZD31"/>
<dbReference type="GeneID" id="36347813"/>
<protein>
    <submittedName>
        <fullName evidence="1">Uncharacterized protein</fullName>
    </submittedName>
</protein>
<dbReference type="RefSeq" id="XP_024404810.1">
    <property type="nucleotide sequence ID" value="XM_024550429.1"/>
</dbReference>
<dbReference type="Proteomes" id="UP000054821">
    <property type="component" value="Unassembled WGS sequence"/>
</dbReference>
<proteinExistence type="predicted"/>
<reference evidence="1 2" key="1">
    <citation type="journal article" date="2016" name="Genome Announc.">
        <title>Draft Whole-Genome Sequence of Trichoderma gamsii T6085, a Promising Biocontrol Agent of Fusarium Head Blight on Wheat.</title>
        <authorList>
            <person name="Baroncelli R."/>
            <person name="Zapparata A."/>
            <person name="Piaggeschi G."/>
            <person name="Sarrocco S."/>
            <person name="Vannacci G."/>
        </authorList>
    </citation>
    <scope>NUCLEOTIDE SEQUENCE [LARGE SCALE GENOMIC DNA]</scope>
    <source>
        <strain evidence="1 2">T6085</strain>
    </source>
</reference>
<organism evidence="1 2">
    <name type="scientific">Trichoderma gamsii</name>
    <dbReference type="NCBI Taxonomy" id="398673"/>
    <lineage>
        <taxon>Eukaryota</taxon>
        <taxon>Fungi</taxon>
        <taxon>Dikarya</taxon>
        <taxon>Ascomycota</taxon>
        <taxon>Pezizomycotina</taxon>
        <taxon>Sordariomycetes</taxon>
        <taxon>Hypocreomycetidae</taxon>
        <taxon>Hypocreales</taxon>
        <taxon>Hypocreaceae</taxon>
        <taxon>Trichoderma</taxon>
    </lineage>
</organism>
<accession>A0A2P4ZD31</accession>
<gene>
    <name evidence="1" type="ORF">TGAM01_v208877</name>
</gene>
<sequence length="134" mass="15003">MADVGQEAFQQHLLLHLGFSICTLEQVLGLSQRYSRDSPPLCSLGFTGLLDDVGLESFSCLRLHSLDEVDWQAAVEIIVSFFSFSSAGQGHRIASAAYTSQQYITPLSGICKRKHIGYVRRLFVCKYHLYICIL</sequence>